<reference evidence="2" key="1">
    <citation type="submission" date="2016-11" db="EMBL/GenBank/DDBJ databases">
        <authorList>
            <person name="Varghese N."/>
            <person name="Submissions S."/>
        </authorList>
    </citation>
    <scope>NUCLEOTIDE SEQUENCE [LARGE SCALE GENOMIC DNA]</scope>
    <source>
        <strain evidence="2">DSM 26898</strain>
    </source>
</reference>
<dbReference type="OrthoDB" id="1360978at2"/>
<gene>
    <name evidence="1" type="ORF">SAMN05444408_1342</name>
</gene>
<dbReference type="AlphaFoldDB" id="A0A1M5C077"/>
<protein>
    <submittedName>
        <fullName evidence="1">Succinogenes major domain (Fib_succ_major)</fullName>
    </submittedName>
</protein>
<feature type="non-terminal residue" evidence="1">
    <location>
        <position position="1"/>
    </location>
</feature>
<dbReference type="Proteomes" id="UP000184236">
    <property type="component" value="Unassembled WGS sequence"/>
</dbReference>
<dbReference type="EMBL" id="FQVO01000034">
    <property type="protein sequence ID" value="SHF48070.1"/>
    <property type="molecule type" value="Genomic_DNA"/>
</dbReference>
<sequence length="647" mass="67099">EFGNANRGIVLPWVTSAAAVTGAVDGTFIYDTSDKKVKYRNNGSWVDLSVDTTGVADTTLQDSKTENSGAKVAIGSTGATDTTPGILVLTDINKAMVLPKMVSPHLNIINPSAGMMAYDTNKKHLAVFNGTVWTFWKPTRISSLNCAGAINTGILTSGVLASGVSSQIPYTANGGSYGGQSVNSTGVTGLTANLSAGTFANGPGTLNYTITGTPSGSGTASFDINIGGQSCTLIRTVNAAFPADLVLAQNRMYFIGSVNDSDYLPFTAPSSAASLTQVNADGSTNTNSVELPVNVQGSLTTTGVTIRIPIVQSTSAGTLPAYSYTVNVPAQYTEDGISRDVVFSWTSQSYPAVTIGSTPNQYITATIATTSGTLNLKKLDLNSGIGSDYLGILVGELVYPYSSSATSTVQLRDHPGIPDKMIGLADNAGSRSTHRFLYLPVQAEDIAGNIWLNNNLGAGYSTIGSSSFAPFTQAATNDDFNAYGSLFQWGRAADGHELMNFSSATSGTSVYSVTSGSVSTDTPATPDFISTGGANWTTTNTATLWGVNQPNNPCPSGFTVPTGNGATSQLRKVFDELGGNNNITNATGSSLRIPTSLWRGLNGLTSSVQFNLWSSNSASANNAVALNSSGGASRVKTQGYPVRCIKN</sequence>
<organism evidence="1 2">
    <name type="scientific">Chryseobacterium takakiae</name>
    <dbReference type="NCBI Taxonomy" id="1302685"/>
    <lineage>
        <taxon>Bacteria</taxon>
        <taxon>Pseudomonadati</taxon>
        <taxon>Bacteroidota</taxon>
        <taxon>Flavobacteriia</taxon>
        <taxon>Flavobacteriales</taxon>
        <taxon>Weeksellaceae</taxon>
        <taxon>Chryseobacterium group</taxon>
        <taxon>Chryseobacterium</taxon>
    </lineage>
</organism>
<name>A0A1M5C077_9FLAO</name>
<proteinExistence type="predicted"/>
<evidence type="ECO:0000313" key="2">
    <source>
        <dbReference type="Proteomes" id="UP000184236"/>
    </source>
</evidence>
<keyword evidence="2" id="KW-1185">Reference proteome</keyword>
<evidence type="ECO:0000313" key="1">
    <source>
        <dbReference type="EMBL" id="SHF48070.1"/>
    </source>
</evidence>
<accession>A0A1M5C077</accession>
<dbReference type="STRING" id="1302685.SAMN05444408_1342"/>